<reference evidence="2 3" key="1">
    <citation type="journal article" date="2023" name="IScience">
        <title>Expanded male sex-determining region conserved during the evolution of homothallism in the green alga Volvox.</title>
        <authorList>
            <person name="Yamamoto K."/>
            <person name="Matsuzaki R."/>
            <person name="Mahakham W."/>
            <person name="Heman W."/>
            <person name="Sekimoto H."/>
            <person name="Kawachi M."/>
            <person name="Minakuchi Y."/>
            <person name="Toyoda A."/>
            <person name="Nozaki H."/>
        </authorList>
    </citation>
    <scope>NUCLEOTIDE SEQUENCE [LARGE SCALE GENOMIC DNA]</scope>
    <source>
        <strain evidence="2 3">NIES-4468</strain>
    </source>
</reference>
<feature type="region of interest" description="Disordered" evidence="1">
    <location>
        <begin position="544"/>
        <end position="571"/>
    </location>
</feature>
<protein>
    <submittedName>
        <fullName evidence="2">Uncharacterized protein</fullName>
    </submittedName>
</protein>
<dbReference type="PROSITE" id="PS50096">
    <property type="entry name" value="IQ"/>
    <property type="match status" value="1"/>
</dbReference>
<accession>A0ABQ5SDR3</accession>
<feature type="region of interest" description="Disordered" evidence="1">
    <location>
        <begin position="311"/>
        <end position="347"/>
    </location>
</feature>
<name>A0ABQ5SDR3_9CHLO</name>
<keyword evidence="3" id="KW-1185">Reference proteome</keyword>
<feature type="non-terminal residue" evidence="2">
    <location>
        <position position="1"/>
    </location>
</feature>
<dbReference type="CDD" id="cd23767">
    <property type="entry name" value="IQCD"/>
    <property type="match status" value="1"/>
</dbReference>
<feature type="compositionally biased region" description="Gly residues" evidence="1">
    <location>
        <begin position="853"/>
        <end position="866"/>
    </location>
</feature>
<gene>
    <name evidence="2" type="ORF">VaNZ11_011865</name>
</gene>
<comment type="caution">
    <text evidence="2">The sequence shown here is derived from an EMBL/GenBank/DDBJ whole genome shotgun (WGS) entry which is preliminary data.</text>
</comment>
<feature type="compositionally biased region" description="Low complexity" evidence="1">
    <location>
        <begin position="311"/>
        <end position="320"/>
    </location>
</feature>
<proteinExistence type="predicted"/>
<feature type="compositionally biased region" description="Basic and acidic residues" evidence="1">
    <location>
        <begin position="556"/>
        <end position="567"/>
    </location>
</feature>
<evidence type="ECO:0000256" key="1">
    <source>
        <dbReference type="SAM" id="MobiDB-lite"/>
    </source>
</evidence>
<dbReference type="Proteomes" id="UP001165090">
    <property type="component" value="Unassembled WGS sequence"/>
</dbReference>
<organism evidence="2 3">
    <name type="scientific">Volvox africanus</name>
    <dbReference type="NCBI Taxonomy" id="51714"/>
    <lineage>
        <taxon>Eukaryota</taxon>
        <taxon>Viridiplantae</taxon>
        <taxon>Chlorophyta</taxon>
        <taxon>core chlorophytes</taxon>
        <taxon>Chlorophyceae</taxon>
        <taxon>CS clade</taxon>
        <taxon>Chlamydomonadales</taxon>
        <taxon>Volvocaceae</taxon>
        <taxon>Volvox</taxon>
    </lineage>
</organism>
<sequence length="926" mass="101739">LQPQSQSSAAVNAAVAEAYGRRGRWPVEVVPLLREATGLLAMPLLGTASGAGTTSNVSRLFSRDLTLAALADQLQYLSAVWCSPGGSLRLVDSRADREFEGFSTHPQAKQFKVQQNVLPALYNAAQAKVQPPSAAQRGIMGQQAAGQPQAADAAGLLHAAAVEAVWVVASSDYRPTQDEQTRQSDAAALIQRSWRGWRRRQEEVAAVERQRNREEDAIRLLREGMSLQLRISLKVYFTRLRRSLDARKQQEAQAAAAAAGAAGGVGEDGQGDEFGFAATERYLQQLETHPYIDEASCPVCQPKHLAQQQQQLALQQQQQRAQEEKGQNHEGGLTNSASAAPNVGPPAAVRQLPSLNVAVADFAPHKSRIKHIEAVELFRKCCELYRQHVVPLMRWARELMAALENVRAEASRDEPDKFMVFTMESSMALEGALEQLCQQVRQVLADRLWKASEELLAPKWYECKNACLASYELLMNWKSAYDHAMLTHPTAFGRQENWVPRDQQLACMSTAGADEIEAQSALQQQKPQPNEVPIPRLLLQQLHGQHHPDNGNSIHSEQHRQQQRHETTTQQQEMTYQPLLQAQHGNAQQQVQQQVQQQFFYAQEHQRQQQNEAWYPMSQSQFNEPQRQWHPPQHQHLQRQGGWGNAWSMQPGFLHHNTHLQEHHHQLLPVARTGSLQVLQVPGAVPGATPGRALTRPVMPSRASYGGARMQGHQAFASGGPPTTAVPWVVNLSNPQYPLLRWEHHQYHQHRALCDELPPGLNLGGSAASAVPAAGAAMAYTNVVSDGGTAIAGGGSGLRIEEELMFPEGLGGDDGGRDLDIGVDIDIADDLGDEEYAEDRRLARRRRNRYKNGNGGGGRKGGGGAGAANATGIPSSPGPAAGLSTRRQQQQQQQQVPAVLRGNAFAPLIHGNATLPRQNQGKKGRK</sequence>
<feature type="region of interest" description="Disordered" evidence="1">
    <location>
        <begin position="847"/>
        <end position="926"/>
    </location>
</feature>
<evidence type="ECO:0000313" key="2">
    <source>
        <dbReference type="EMBL" id="GLI67618.1"/>
    </source>
</evidence>
<dbReference type="EMBL" id="BSDZ01000078">
    <property type="protein sequence ID" value="GLI67618.1"/>
    <property type="molecule type" value="Genomic_DNA"/>
</dbReference>
<evidence type="ECO:0000313" key="3">
    <source>
        <dbReference type="Proteomes" id="UP001165090"/>
    </source>
</evidence>